<sequence>MKTVKKTSEYTISQRRDGRYAVVDSNKKPVNGDEKVKILLAAELVTIKAPAPAPEPEVEEVVDAVAEEAAAEDAPAEDAETAAE</sequence>
<proteinExistence type="predicted"/>
<evidence type="ECO:0000313" key="1">
    <source>
        <dbReference type="EMBL" id="EAW30506.1"/>
    </source>
</evidence>
<keyword evidence="2" id="KW-1185">Reference proteome</keyword>
<protein>
    <submittedName>
        <fullName evidence="1">Uncharacterized protein</fullName>
    </submittedName>
</protein>
<dbReference type="AlphaFoldDB" id="A0YER1"/>
<evidence type="ECO:0000313" key="2">
    <source>
        <dbReference type="Proteomes" id="UP000004931"/>
    </source>
</evidence>
<dbReference type="eggNOG" id="ENOG5033AX7">
    <property type="taxonomic scope" value="Bacteria"/>
</dbReference>
<accession>A0YER1</accession>
<gene>
    <name evidence="1" type="ORF">GP2143_00167</name>
</gene>
<reference evidence="1 2" key="1">
    <citation type="journal article" date="2010" name="J. Bacteriol.">
        <title>Genome sequence of the oligotrophic marine Gammaproteobacterium HTCC2143, isolated from the Oregon Coast.</title>
        <authorList>
            <person name="Oh H.M."/>
            <person name="Kang I."/>
            <person name="Ferriera S."/>
            <person name="Giovannoni S.J."/>
            <person name="Cho J.C."/>
        </authorList>
    </citation>
    <scope>NUCLEOTIDE SEQUENCE [LARGE SCALE GENOMIC DNA]</scope>
    <source>
        <strain evidence="1 2">HTCC2143</strain>
    </source>
</reference>
<organism evidence="1 2">
    <name type="scientific">marine gamma proteobacterium HTCC2143</name>
    <dbReference type="NCBI Taxonomy" id="247633"/>
    <lineage>
        <taxon>Bacteria</taxon>
        <taxon>Pseudomonadati</taxon>
        <taxon>Pseudomonadota</taxon>
        <taxon>Gammaproteobacteria</taxon>
        <taxon>Cellvibrionales</taxon>
        <taxon>Spongiibacteraceae</taxon>
        <taxon>BD1-7 clade</taxon>
    </lineage>
</organism>
<dbReference type="EMBL" id="AAVT01000007">
    <property type="protein sequence ID" value="EAW30506.1"/>
    <property type="molecule type" value="Genomic_DNA"/>
</dbReference>
<name>A0YER1_9GAMM</name>
<dbReference type="Proteomes" id="UP000004931">
    <property type="component" value="Unassembled WGS sequence"/>
</dbReference>
<dbReference type="OrthoDB" id="5298522at2"/>
<comment type="caution">
    <text evidence="1">The sequence shown here is derived from an EMBL/GenBank/DDBJ whole genome shotgun (WGS) entry which is preliminary data.</text>
</comment>